<proteinExistence type="predicted"/>
<protein>
    <recommendedName>
        <fullName evidence="3">DUF4367 domain-containing protein</fullName>
    </recommendedName>
</protein>
<dbReference type="AlphaFoldDB" id="A0A916NLV8"/>
<evidence type="ECO:0000313" key="1">
    <source>
        <dbReference type="EMBL" id="CAG7650825.1"/>
    </source>
</evidence>
<accession>A0A916NLV8</accession>
<dbReference type="EMBL" id="CAJVAS010000056">
    <property type="protein sequence ID" value="CAG7650825.1"/>
    <property type="molecule type" value="Genomic_DNA"/>
</dbReference>
<keyword evidence="2" id="KW-1185">Reference proteome</keyword>
<organism evidence="1 2">
    <name type="scientific">Paenibacillus solanacearum</name>
    <dbReference type="NCBI Taxonomy" id="2048548"/>
    <lineage>
        <taxon>Bacteria</taxon>
        <taxon>Bacillati</taxon>
        <taxon>Bacillota</taxon>
        <taxon>Bacilli</taxon>
        <taxon>Bacillales</taxon>
        <taxon>Paenibacillaceae</taxon>
        <taxon>Paenibacillus</taxon>
    </lineage>
</organism>
<reference evidence="1" key="1">
    <citation type="submission" date="2021-06" db="EMBL/GenBank/DDBJ databases">
        <authorList>
            <person name="Criscuolo A."/>
        </authorList>
    </citation>
    <scope>NUCLEOTIDE SEQUENCE</scope>
    <source>
        <strain evidence="1">CIP111600</strain>
    </source>
</reference>
<name>A0A916NLV8_9BACL</name>
<comment type="caution">
    <text evidence="1">The sequence shown here is derived from an EMBL/GenBank/DDBJ whole genome shotgun (WGS) entry which is preliminary data.</text>
</comment>
<dbReference type="Proteomes" id="UP000693672">
    <property type="component" value="Unassembled WGS sequence"/>
</dbReference>
<evidence type="ECO:0000313" key="2">
    <source>
        <dbReference type="Proteomes" id="UP000693672"/>
    </source>
</evidence>
<dbReference type="RefSeq" id="WP_218095845.1">
    <property type="nucleotide sequence ID" value="NZ_CAJVAS010000056.1"/>
</dbReference>
<evidence type="ECO:0008006" key="3">
    <source>
        <dbReference type="Google" id="ProtNLM"/>
    </source>
</evidence>
<sequence length="256" mass="28581">MIVDNDRQDADVHGIERALQAQTAGRKPSVTFDEAWRRHNGEAAASGRPAGRFQTAVWSLSAAMLLIAAMLGCTPSVRAALDEWITVKLLTSKHAQASIVHHWKVQRKWDEIRSYDTMAEAAKSVGVPFPVPAQLLAYEKDALSRQYNVTTDRGQIAGYHFSIRTRERMLDVTAKYEEPAVPSFTAESKAQATVKETFVEGQPAKLFRVQEFPGYTLYWERDGWKFVISGYASGVGSVEPAPFTEEEMMRIAASIR</sequence>
<gene>
    <name evidence="1" type="ORF">PAESOLCIP111_06183</name>
</gene>